<dbReference type="InterPro" id="IPR051466">
    <property type="entry name" value="D-amino_acid_metab_enzyme"/>
</dbReference>
<dbReference type="SUPFAM" id="SSF51419">
    <property type="entry name" value="PLP-binding barrel"/>
    <property type="match status" value="1"/>
</dbReference>
<evidence type="ECO:0000256" key="2">
    <source>
        <dbReference type="ARBA" id="ARBA00023239"/>
    </source>
</evidence>
<gene>
    <name evidence="4" type="ORF">SAMN04488066_103178</name>
</gene>
<comment type="similarity">
    <text evidence="1">Belongs to the DSD1 family.</text>
</comment>
<evidence type="ECO:0000313" key="5">
    <source>
        <dbReference type="Proteomes" id="UP000323537"/>
    </source>
</evidence>
<dbReference type="Pfam" id="PF01168">
    <property type="entry name" value="Ala_racemase_N"/>
    <property type="match status" value="1"/>
</dbReference>
<dbReference type="RefSeq" id="WP_149783600.1">
    <property type="nucleotide sequence ID" value="NZ_BAAADP010000001.1"/>
</dbReference>
<name>A0A1I2ZWJ0_9EURY</name>
<dbReference type="SMART" id="SM01119">
    <property type="entry name" value="D-ser_dehydrat"/>
    <property type="match status" value="1"/>
</dbReference>
<proteinExistence type="inferred from homology"/>
<dbReference type="Proteomes" id="UP000323537">
    <property type="component" value="Unassembled WGS sequence"/>
</dbReference>
<dbReference type="GO" id="GO:0036088">
    <property type="term" value="P:D-serine catabolic process"/>
    <property type="evidence" value="ECO:0007669"/>
    <property type="project" value="TreeGrafter"/>
</dbReference>
<dbReference type="Gene3D" id="3.20.20.10">
    <property type="entry name" value="Alanine racemase"/>
    <property type="match status" value="1"/>
</dbReference>
<evidence type="ECO:0000259" key="3">
    <source>
        <dbReference type="SMART" id="SM01119"/>
    </source>
</evidence>
<keyword evidence="5" id="KW-1185">Reference proteome</keyword>
<dbReference type="AlphaFoldDB" id="A0A1I2ZWJ0"/>
<reference evidence="4 5" key="1">
    <citation type="submission" date="2016-10" db="EMBL/GenBank/DDBJ databases">
        <authorList>
            <person name="Varghese N."/>
            <person name="Submissions S."/>
        </authorList>
    </citation>
    <scope>NUCLEOTIDE SEQUENCE [LARGE SCALE GENOMIC DNA]</scope>
    <source>
        <strain evidence="4 5">CGMCC 1.6377</strain>
    </source>
</reference>
<dbReference type="Pfam" id="PF14031">
    <property type="entry name" value="D-ser_dehydrat"/>
    <property type="match status" value="1"/>
</dbReference>
<sequence length="379" mass="41872">MPIPTTAETRPALGTPKDEIETPALLVNLDTMEANVREYVSFAEANDVRLRSHVKTHKNAELAKRQSEYGGDSGIVCQTLSEVEVMARNGIDDVYLSYMIVGRRKLERLVWLSEKLDRFATTVDGPGNIEPLQEAAAERGEDIDVILEVDVGLHRTGVAPGEPALETARFVREQPNLNFQGLLAYEAHVKSEAETQAEYETYCAEAMDRVQETVDLLESEGISVPEVKVGGTATSRYSGRHPVVTEINPGMYPFMDVGELEHRPFEVDRTDCAATVVSSVISTPSEDRAVVDAGSKTLSMDTSQLPVPRYRDDIEYVNASEEHGWLDTADVDGSLAVGDRIEFIVPHVCTTVNLHDMIIGVRDGRVEEFWPVQARGKVK</sequence>
<organism evidence="4 5">
    <name type="scientific">Halorubrum aquaticum</name>
    <dbReference type="NCBI Taxonomy" id="387340"/>
    <lineage>
        <taxon>Archaea</taxon>
        <taxon>Methanobacteriati</taxon>
        <taxon>Methanobacteriota</taxon>
        <taxon>Stenosarchaea group</taxon>
        <taxon>Halobacteria</taxon>
        <taxon>Halobacteriales</taxon>
        <taxon>Haloferacaceae</taxon>
        <taxon>Halorubrum</taxon>
    </lineage>
</organism>
<dbReference type="PANTHER" id="PTHR28004">
    <property type="entry name" value="ZGC:162816-RELATED"/>
    <property type="match status" value="1"/>
</dbReference>
<dbReference type="EMBL" id="FOPZ01000003">
    <property type="protein sequence ID" value="SFH41859.1"/>
    <property type="molecule type" value="Genomic_DNA"/>
</dbReference>
<dbReference type="OrthoDB" id="311867at2157"/>
<accession>A0A1I2ZWJ0</accession>
<evidence type="ECO:0000256" key="1">
    <source>
        <dbReference type="ARBA" id="ARBA00005323"/>
    </source>
</evidence>
<keyword evidence="2" id="KW-0456">Lyase</keyword>
<evidence type="ECO:0000313" key="4">
    <source>
        <dbReference type="EMBL" id="SFH41859.1"/>
    </source>
</evidence>
<dbReference type="Gene3D" id="2.40.37.20">
    <property type="entry name" value="D-serine dehydratase-like domain"/>
    <property type="match status" value="1"/>
</dbReference>
<dbReference type="InterPro" id="IPR001608">
    <property type="entry name" value="Ala_racemase_N"/>
</dbReference>
<dbReference type="InterPro" id="IPR042208">
    <property type="entry name" value="D-ser_dehydrat-like_sf"/>
</dbReference>
<dbReference type="GO" id="GO:0008721">
    <property type="term" value="F:D-serine ammonia-lyase activity"/>
    <property type="evidence" value="ECO:0007669"/>
    <property type="project" value="TreeGrafter"/>
</dbReference>
<protein>
    <submittedName>
        <fullName evidence="4">D-serine deaminase, pyridoxal phosphate-dependent</fullName>
    </submittedName>
</protein>
<dbReference type="InterPro" id="IPR029066">
    <property type="entry name" value="PLP-binding_barrel"/>
</dbReference>
<feature type="domain" description="D-serine dehydratase-like" evidence="3">
    <location>
        <begin position="273"/>
        <end position="362"/>
    </location>
</feature>
<dbReference type="PANTHER" id="PTHR28004:SF2">
    <property type="entry name" value="D-SERINE DEHYDRATASE"/>
    <property type="match status" value="1"/>
</dbReference>
<dbReference type="InterPro" id="IPR026956">
    <property type="entry name" value="D-ser_dehydrat-like_dom"/>
</dbReference>